<dbReference type="RefSeq" id="YP_009321089.1">
    <property type="nucleotide sequence ID" value="NC_031903.1"/>
</dbReference>
<dbReference type="GeneID" id="30306247"/>
<evidence type="ECO:0000313" key="3">
    <source>
        <dbReference type="EMBL" id="AOV61437.1"/>
    </source>
</evidence>
<dbReference type="KEGG" id="vg:30306247"/>
<evidence type="ECO:0000313" key="5">
    <source>
        <dbReference type="Proteomes" id="UP000241089"/>
    </source>
</evidence>
<dbReference type="Proteomes" id="UP000241089">
    <property type="component" value="Segment"/>
</dbReference>
<keyword evidence="6" id="KW-1185">Reference proteome</keyword>
<dbReference type="OrthoDB" id="27915at10239"/>
<dbReference type="EMBL" id="KU686208">
    <property type="protein sequence ID" value="AOV61223.1"/>
    <property type="molecule type" value="Genomic_DNA"/>
</dbReference>
<dbReference type="EMBL" id="KU686207">
    <property type="protein sequence ID" value="AOV61009.1"/>
    <property type="molecule type" value="Genomic_DNA"/>
</dbReference>
<dbReference type="Proteomes" id="UP000241975">
    <property type="component" value="Segment"/>
</dbReference>
<accession>A0A1D8KRD3</accession>
<evidence type="ECO:0000313" key="6">
    <source>
        <dbReference type="Proteomes" id="UP000241975"/>
    </source>
</evidence>
<evidence type="ECO:0000313" key="1">
    <source>
        <dbReference type="EMBL" id="AOV61009.1"/>
    </source>
</evidence>
<name>A0A1D8KRD3_9CAUD</name>
<evidence type="ECO:0000313" key="2">
    <source>
        <dbReference type="EMBL" id="AOV61223.1"/>
    </source>
</evidence>
<organism evidence="2 5">
    <name type="scientific">Synechococcus phage S-CAM22</name>
    <dbReference type="NCBI Taxonomy" id="1883365"/>
    <lineage>
        <taxon>Viruses</taxon>
        <taxon>Duplodnaviria</taxon>
        <taxon>Heunggongvirae</taxon>
        <taxon>Uroviricota</taxon>
        <taxon>Caudoviricetes</taxon>
        <taxon>Pantevenvirales</taxon>
        <taxon>Kyanoviridae</taxon>
        <taxon>Alisovirus</taxon>
        <taxon>Alisovirus socal22</taxon>
    </lineage>
</organism>
<dbReference type="Proteomes" id="UP000202158">
    <property type="component" value="Segment"/>
</dbReference>
<reference evidence="4 5" key="1">
    <citation type="journal article" date="2016" name="Virology">
        <title>The genomic content and context of auxiliary metabolic genes in marine cyanomyoviruses.</title>
        <authorList>
            <person name="Crummett L.T."/>
            <person name="Puxty R.J."/>
            <person name="Weihe C."/>
            <person name="Marston M.F."/>
            <person name="Martiny J.B."/>
        </authorList>
    </citation>
    <scope>NUCLEOTIDE SEQUENCE [LARGE SCALE GENOMIC DNA]</scope>
    <source>
        <strain evidence="1">0210CC35</strain>
        <strain evidence="2">0310NB44</strain>
        <strain evidence="3">1209TA19</strain>
    </source>
</reference>
<proteinExistence type="predicted"/>
<sequence length="53" mass="6185">MFEFLLYADINCTDATDIIRRLDAHKHISNEIKVEIVETLREATPHCPWDAND</sequence>
<dbReference type="EMBL" id="KU686209">
    <property type="protein sequence ID" value="AOV61437.1"/>
    <property type="molecule type" value="Genomic_DNA"/>
</dbReference>
<evidence type="ECO:0000313" key="4">
    <source>
        <dbReference type="Proteomes" id="UP000202158"/>
    </source>
</evidence>
<protein>
    <submittedName>
        <fullName evidence="2">Uncharacterized protein</fullName>
    </submittedName>
</protein>
<gene>
    <name evidence="1" type="ORF">C350210_178</name>
    <name evidence="2" type="ORF">N440310_177</name>
    <name evidence="3" type="ORF">T191209_177</name>
</gene>